<dbReference type="InParanoid" id="G8YVG5"/>
<evidence type="ECO:0000256" key="2">
    <source>
        <dbReference type="ARBA" id="ARBA00008290"/>
    </source>
</evidence>
<accession>G8YVG5</accession>
<protein>
    <submittedName>
        <fullName evidence="10">Piso0_000447 protein</fullName>
    </submittedName>
</protein>
<evidence type="ECO:0000313" key="12">
    <source>
        <dbReference type="Proteomes" id="UP000005222"/>
    </source>
</evidence>
<dbReference type="OMA" id="DWPIAKI"/>
<dbReference type="eggNOG" id="KOG2596">
    <property type="taxonomic scope" value="Eukaryota"/>
</dbReference>
<evidence type="ECO:0000313" key="11">
    <source>
        <dbReference type="EMBL" id="CCE73409.1"/>
    </source>
</evidence>
<keyword evidence="6 9" id="KW-0378">Hydrolase</keyword>
<dbReference type="SUPFAM" id="SSF101821">
    <property type="entry name" value="Aminopeptidase/glucanase lid domain"/>
    <property type="match status" value="1"/>
</dbReference>
<evidence type="ECO:0000256" key="9">
    <source>
        <dbReference type="RuleBase" id="RU004386"/>
    </source>
</evidence>
<evidence type="ECO:0000256" key="7">
    <source>
        <dbReference type="ARBA" id="ARBA00022833"/>
    </source>
</evidence>
<dbReference type="InterPro" id="IPR001948">
    <property type="entry name" value="Peptidase_M18"/>
</dbReference>
<keyword evidence="12" id="KW-1185">Reference proteome</keyword>
<dbReference type="InterPro" id="IPR023358">
    <property type="entry name" value="Peptidase_M18_dom2"/>
</dbReference>
<evidence type="ECO:0000256" key="5">
    <source>
        <dbReference type="ARBA" id="ARBA00022723"/>
    </source>
</evidence>
<evidence type="ECO:0000256" key="3">
    <source>
        <dbReference type="ARBA" id="ARBA00022438"/>
    </source>
</evidence>
<dbReference type="HOGENOM" id="CLU_019532_3_0_1"/>
<dbReference type="PANTHER" id="PTHR28570:SF4">
    <property type="entry name" value="VACUOLAR AMINOPEPTIDASE 1"/>
    <property type="match status" value="1"/>
</dbReference>
<dbReference type="GO" id="GO:0070006">
    <property type="term" value="F:metalloaminopeptidase activity"/>
    <property type="evidence" value="ECO:0007669"/>
    <property type="project" value="TreeGrafter"/>
</dbReference>
<keyword evidence="5 9" id="KW-0479">Metal-binding</keyword>
<evidence type="ECO:0000256" key="4">
    <source>
        <dbReference type="ARBA" id="ARBA00022670"/>
    </source>
</evidence>
<dbReference type="GO" id="GO:0006508">
    <property type="term" value="P:proteolysis"/>
    <property type="evidence" value="ECO:0007669"/>
    <property type="project" value="UniProtKB-KW"/>
</dbReference>
<sequence length="516" mass="56616">MTDQDIIMKALQEAMKCVQVSQVTRENSQGRVGSGAEQRQAERVKTKLEYDDAYYEKKAEEYIEFTYKNPTIFHVVEYFSSQLNDAGFKFLSEKRSWGKLPAGKYYTTRNGTALVAFVVGEDWTPEKGAGIIGGHIDALTTLLKPRSKKDKVEGYELLGVAPYAGAMSDVWWDRDLGIGGRLIVKDPSSGKVVQKLVDSTPHPIGRIPTLAPHFGAPANGPFNKETQTVPVIGYSSADPEAATEEEKSAPLYGKHSLKLLRYIANLAGVKVSDIIEWELQLFDVQKGTRGGLGKEFIFSPRIDDRICSYTAVDSLIEAEKNSLLNSDDLSVVVLVDNEEIGSESRQGIRGGILESALSRLISSLNPSEDSSSLSRVAFANSIILSADVNHLFNPNFPEVYLEHNRPVPNVGLAIAIDPNIHFATDSVGMALLEQVAALNDDKLQYIQGRNDSRTGSSIGPYVSTQTGARTIDIGIAQLSMHSIRAAVGYKDVGLATKYFNGFFANWSKLYQKYGDL</sequence>
<name>G8YVG5_PICSO</name>
<dbReference type="MEROPS" id="M18.001"/>
<dbReference type="Gene3D" id="2.30.250.10">
    <property type="entry name" value="Aminopeptidase i, Domain 2"/>
    <property type="match status" value="1"/>
</dbReference>
<reference evidence="12" key="2">
    <citation type="journal article" date="2012" name="G3 (Bethesda)">
        <title>Pichia sorbitophila, an interspecies yeast hybrid reveals early steps of genome resolution following polyploidization.</title>
        <authorList>
            <person name="Leh Louis V."/>
            <person name="Despons L."/>
            <person name="Friedrich A."/>
            <person name="Martin T."/>
            <person name="Durrens P."/>
            <person name="Casaregola S."/>
            <person name="Neuveglise C."/>
            <person name="Fairhead C."/>
            <person name="Marck C."/>
            <person name="Cruz J.A."/>
            <person name="Straub M.L."/>
            <person name="Kugler V."/>
            <person name="Sacerdot C."/>
            <person name="Uzunov Z."/>
            <person name="Thierry A."/>
            <person name="Weiss S."/>
            <person name="Bleykasten C."/>
            <person name="De Montigny J."/>
            <person name="Jacques N."/>
            <person name="Jung P."/>
            <person name="Lemaire M."/>
            <person name="Mallet S."/>
            <person name="Morel G."/>
            <person name="Richard G.F."/>
            <person name="Sarkar A."/>
            <person name="Savel G."/>
            <person name="Schacherer J."/>
            <person name="Seret M.L."/>
            <person name="Talla E."/>
            <person name="Samson G."/>
            <person name="Jubin C."/>
            <person name="Poulain J."/>
            <person name="Vacherie B."/>
            <person name="Barbe V."/>
            <person name="Pelletier E."/>
            <person name="Sherman D.J."/>
            <person name="Westhof E."/>
            <person name="Weissenbach J."/>
            <person name="Baret P.V."/>
            <person name="Wincker P."/>
            <person name="Gaillardin C."/>
            <person name="Dujon B."/>
            <person name="Souciet J.L."/>
        </authorList>
    </citation>
    <scope>NUCLEOTIDE SEQUENCE [LARGE SCALE GENOMIC DNA]</scope>
    <source>
        <strain evidence="12">ATCC MYA-4447 / BCRC 22081 / CBS 7064 / NBRC 10061 / NRRL Y-12695</strain>
    </source>
</reference>
<evidence type="ECO:0000256" key="8">
    <source>
        <dbReference type="ARBA" id="ARBA00023049"/>
    </source>
</evidence>
<dbReference type="Pfam" id="PF02127">
    <property type="entry name" value="Peptidase_M18"/>
    <property type="match status" value="1"/>
</dbReference>
<keyword evidence="4 9" id="KW-0645">Protease</keyword>
<organism evidence="10 12">
    <name type="scientific">Pichia sorbitophila (strain ATCC MYA-4447 / BCRC 22081 / CBS 7064 / NBRC 10061 / NRRL Y-12695)</name>
    <name type="common">Hybrid yeast</name>
    <dbReference type="NCBI Taxonomy" id="559304"/>
    <lineage>
        <taxon>Eukaryota</taxon>
        <taxon>Fungi</taxon>
        <taxon>Dikarya</taxon>
        <taxon>Ascomycota</taxon>
        <taxon>Saccharomycotina</taxon>
        <taxon>Pichiomycetes</taxon>
        <taxon>Debaryomycetaceae</taxon>
        <taxon>Millerozyma</taxon>
    </lineage>
</organism>
<keyword evidence="8 9" id="KW-0482">Metalloprotease</keyword>
<evidence type="ECO:0000256" key="1">
    <source>
        <dbReference type="ARBA" id="ARBA00001947"/>
    </source>
</evidence>
<proteinExistence type="inferred from homology"/>
<dbReference type="FunFam" id="2.30.250.10:FF:000001">
    <property type="entry name" value="Aspartyl aminopeptidase 1"/>
    <property type="match status" value="1"/>
</dbReference>
<keyword evidence="7 9" id="KW-0862">Zinc</keyword>
<gene>
    <name evidence="10" type="primary">Piso0_000447</name>
    <name evidence="10" type="ORF">GNLVRS01_PISO0A09548g</name>
    <name evidence="11" type="ORF">GNLVRS01_PISO0B09615g</name>
</gene>
<evidence type="ECO:0000256" key="6">
    <source>
        <dbReference type="ARBA" id="ARBA00022801"/>
    </source>
</evidence>
<dbReference type="Proteomes" id="UP000005222">
    <property type="component" value="Chromosome B"/>
</dbReference>
<dbReference type="EMBL" id="FO082059">
    <property type="protein sequence ID" value="CCE72848.1"/>
    <property type="molecule type" value="Genomic_DNA"/>
</dbReference>
<comment type="cofactor">
    <cofactor evidence="1">
        <name>Zn(2+)</name>
        <dbReference type="ChEBI" id="CHEBI:29105"/>
    </cofactor>
</comment>
<dbReference type="FunCoup" id="G8YVG5">
    <property type="interactions" value="351"/>
</dbReference>
<dbReference type="OrthoDB" id="9880441at2759"/>
<comment type="similarity">
    <text evidence="2 9">Belongs to the peptidase M18 family.</text>
</comment>
<dbReference type="SUPFAM" id="SSF53187">
    <property type="entry name" value="Zn-dependent exopeptidases"/>
    <property type="match status" value="1"/>
</dbReference>
<reference evidence="10" key="1">
    <citation type="submission" date="2011-10" db="EMBL/GenBank/DDBJ databases">
        <authorList>
            <person name="Genoscope - CEA"/>
        </authorList>
    </citation>
    <scope>NUCLEOTIDE SEQUENCE</scope>
    <source>
        <strain evidence="10">CBS 7064</strain>
    </source>
</reference>
<dbReference type="Gene3D" id="3.40.630.10">
    <property type="entry name" value="Zn peptidases"/>
    <property type="match status" value="1"/>
</dbReference>
<dbReference type="GO" id="GO:0000324">
    <property type="term" value="C:fungal-type vacuole"/>
    <property type="evidence" value="ECO:0007669"/>
    <property type="project" value="TreeGrafter"/>
</dbReference>
<keyword evidence="3 9" id="KW-0031">Aminopeptidase</keyword>
<dbReference type="EMBL" id="FO082058">
    <property type="protein sequence ID" value="CCE73409.1"/>
    <property type="molecule type" value="Genomic_DNA"/>
</dbReference>
<dbReference type="PRINTS" id="PR00932">
    <property type="entry name" value="AMINO1PTASE"/>
</dbReference>
<dbReference type="STRING" id="559304.G8YVG5"/>
<evidence type="ECO:0000313" key="10">
    <source>
        <dbReference type="EMBL" id="CCE72848.1"/>
    </source>
</evidence>
<dbReference type="Proteomes" id="UP000005222">
    <property type="component" value="Chromosome A"/>
</dbReference>
<dbReference type="PANTHER" id="PTHR28570">
    <property type="entry name" value="ASPARTYL AMINOPEPTIDASE"/>
    <property type="match status" value="1"/>
</dbReference>
<dbReference type="CDD" id="cd05658">
    <property type="entry name" value="M18_DAP"/>
    <property type="match status" value="1"/>
</dbReference>
<dbReference type="GO" id="GO:0008270">
    <property type="term" value="F:zinc ion binding"/>
    <property type="evidence" value="ECO:0007669"/>
    <property type="project" value="InterPro"/>
</dbReference>
<dbReference type="AlphaFoldDB" id="G8YVG5"/>